<dbReference type="SMART" id="SM00408">
    <property type="entry name" value="IGc2"/>
    <property type="match status" value="1"/>
</dbReference>
<keyword evidence="5" id="KW-1185">Reference proteome</keyword>
<sequence length="336" mass="37609">MRLLCVICGLLTSVCVGVCGNPDCPRMPVRDLALRAGVVLEGVMEESLQKPGYETETRMDGVRRETREGEPVAKLEQSRIRVYRVWEIKTRGIQKDAVVFIMWPQESMCFQMKPGTRYVFFTEPTGDASVLRALFPPVQSKRAVRKDITHALCQSCATPKLKKLTNVEVEEGQKVALKCELLAGGKQTKIQWYQNGKKVVKSETRKIKLKKNRAISELLLTKVTDADVGTYTCTAVNERGEDSQNASVQVIKAHEEDGHLQFLDILSMTTRLFCWLSSSTTTALLICSQVLAVLRFKLAKPRCATDLREGSTPGFPVYMPPESAIIYRLCCVSVLQ</sequence>
<dbReference type="SMART" id="SM00409">
    <property type="entry name" value="IG"/>
    <property type="match status" value="1"/>
</dbReference>
<dbReference type="PROSITE" id="PS50835">
    <property type="entry name" value="IG_LIKE"/>
    <property type="match status" value="1"/>
</dbReference>
<evidence type="ECO:0000313" key="5">
    <source>
        <dbReference type="Proteomes" id="UP000319801"/>
    </source>
</evidence>
<dbReference type="Gene3D" id="2.60.40.10">
    <property type="entry name" value="Immunoglobulins"/>
    <property type="match status" value="1"/>
</dbReference>
<dbReference type="InterPro" id="IPR003598">
    <property type="entry name" value="Ig_sub2"/>
</dbReference>
<feature type="domain" description="Ig-like" evidence="3">
    <location>
        <begin position="159"/>
        <end position="249"/>
    </location>
</feature>
<feature type="signal peptide" evidence="2">
    <location>
        <begin position="1"/>
        <end position="20"/>
    </location>
</feature>
<dbReference type="Proteomes" id="UP000319801">
    <property type="component" value="Unassembled WGS sequence"/>
</dbReference>
<accession>A0A556V294</accession>
<feature type="chain" id="PRO_5021974268" evidence="2">
    <location>
        <begin position="21"/>
        <end position="336"/>
    </location>
</feature>
<dbReference type="InterPro" id="IPR013783">
    <property type="entry name" value="Ig-like_fold"/>
</dbReference>
<dbReference type="OrthoDB" id="8747558at2759"/>
<protein>
    <submittedName>
        <fullName evidence="4">Pro-neuregulin-2, membrane-bound isoform</fullName>
    </submittedName>
</protein>
<evidence type="ECO:0000259" key="3">
    <source>
        <dbReference type="PROSITE" id="PS50835"/>
    </source>
</evidence>
<dbReference type="Pfam" id="PF07679">
    <property type="entry name" value="I-set"/>
    <property type="match status" value="1"/>
</dbReference>
<organism evidence="4 5">
    <name type="scientific">Bagarius yarrelli</name>
    <name type="common">Goonch</name>
    <name type="synonym">Bagrus yarrelli</name>
    <dbReference type="NCBI Taxonomy" id="175774"/>
    <lineage>
        <taxon>Eukaryota</taxon>
        <taxon>Metazoa</taxon>
        <taxon>Chordata</taxon>
        <taxon>Craniata</taxon>
        <taxon>Vertebrata</taxon>
        <taxon>Euteleostomi</taxon>
        <taxon>Actinopterygii</taxon>
        <taxon>Neopterygii</taxon>
        <taxon>Teleostei</taxon>
        <taxon>Ostariophysi</taxon>
        <taxon>Siluriformes</taxon>
        <taxon>Sisoridae</taxon>
        <taxon>Sisorinae</taxon>
        <taxon>Bagarius</taxon>
    </lineage>
</organism>
<dbReference type="Pfam" id="PF25518">
    <property type="entry name" value="NRG2_N"/>
    <property type="match status" value="1"/>
</dbReference>
<keyword evidence="1" id="KW-0393">Immunoglobulin domain</keyword>
<evidence type="ECO:0000256" key="2">
    <source>
        <dbReference type="SAM" id="SignalP"/>
    </source>
</evidence>
<comment type="caution">
    <text evidence="4">The sequence shown here is derived from an EMBL/GenBank/DDBJ whole genome shotgun (WGS) entry which is preliminary data.</text>
</comment>
<gene>
    <name evidence="4" type="ORF">Baya_12017</name>
</gene>
<reference evidence="4 5" key="1">
    <citation type="journal article" date="2019" name="Genome Biol. Evol.">
        <title>Whole-Genome Sequencing of the Giant Devil Catfish, Bagarius yarrelli.</title>
        <authorList>
            <person name="Jiang W."/>
            <person name="Lv Y."/>
            <person name="Cheng L."/>
            <person name="Yang K."/>
            <person name="Chao B."/>
            <person name="Wang X."/>
            <person name="Li Y."/>
            <person name="Pan X."/>
            <person name="You X."/>
            <person name="Zhang Y."/>
            <person name="Yang J."/>
            <person name="Li J."/>
            <person name="Zhang X."/>
            <person name="Liu S."/>
            <person name="Sun C."/>
            <person name="Yang J."/>
            <person name="Shi Q."/>
        </authorList>
    </citation>
    <scope>NUCLEOTIDE SEQUENCE [LARGE SCALE GENOMIC DNA]</scope>
    <source>
        <strain evidence="4">JWS20170419001</strain>
        <tissue evidence="4">Muscle</tissue>
    </source>
</reference>
<dbReference type="InterPro" id="IPR003599">
    <property type="entry name" value="Ig_sub"/>
</dbReference>
<dbReference type="PANTHER" id="PTHR47633">
    <property type="entry name" value="IMMUNOGLOBULIN"/>
    <property type="match status" value="1"/>
</dbReference>
<dbReference type="GO" id="GO:0003007">
    <property type="term" value="P:heart morphogenesis"/>
    <property type="evidence" value="ECO:0007669"/>
    <property type="project" value="UniProtKB-ARBA"/>
</dbReference>
<dbReference type="AlphaFoldDB" id="A0A556V294"/>
<evidence type="ECO:0000256" key="1">
    <source>
        <dbReference type="ARBA" id="ARBA00023319"/>
    </source>
</evidence>
<evidence type="ECO:0000313" key="4">
    <source>
        <dbReference type="EMBL" id="TSS11548.1"/>
    </source>
</evidence>
<dbReference type="InterPro" id="IPR057909">
    <property type="entry name" value="NRG2_N"/>
</dbReference>
<proteinExistence type="predicted"/>
<keyword evidence="2" id="KW-0732">Signal</keyword>
<dbReference type="InterPro" id="IPR036179">
    <property type="entry name" value="Ig-like_dom_sf"/>
</dbReference>
<dbReference type="GO" id="GO:0055013">
    <property type="term" value="P:cardiac muscle cell development"/>
    <property type="evidence" value="ECO:0007669"/>
    <property type="project" value="UniProtKB-ARBA"/>
</dbReference>
<dbReference type="InterPro" id="IPR007110">
    <property type="entry name" value="Ig-like_dom"/>
</dbReference>
<dbReference type="InterPro" id="IPR013098">
    <property type="entry name" value="Ig_I-set"/>
</dbReference>
<dbReference type="EMBL" id="VCAZ01000099">
    <property type="protein sequence ID" value="TSS11548.1"/>
    <property type="molecule type" value="Genomic_DNA"/>
</dbReference>
<dbReference type="PANTHER" id="PTHR47633:SF4">
    <property type="entry name" value="MYOPALLADIN ISOFORM X1"/>
    <property type="match status" value="1"/>
</dbReference>
<dbReference type="SUPFAM" id="SSF48726">
    <property type="entry name" value="Immunoglobulin"/>
    <property type="match status" value="1"/>
</dbReference>
<dbReference type="FunFam" id="2.60.40.10:FF:000107">
    <property type="entry name" value="Myosin, light chain kinase a"/>
    <property type="match status" value="1"/>
</dbReference>
<name>A0A556V294_BAGYA</name>